<protein>
    <submittedName>
        <fullName evidence="1">Uncharacterized protein</fullName>
    </submittedName>
</protein>
<reference evidence="1" key="1">
    <citation type="submission" date="2011-10" db="EMBL/GenBank/DDBJ databases">
        <title>The Genome Sequence of Fusarium oxysporum HDV247.</title>
        <authorList>
            <consortium name="The Broad Institute Genome Sequencing Platform"/>
            <person name="Ma L.-J."/>
            <person name="Gale L.R."/>
            <person name="Schwartz D.C."/>
            <person name="Zhou S."/>
            <person name="Corby-Kistler H."/>
            <person name="Young S.K."/>
            <person name="Zeng Q."/>
            <person name="Gargeya S."/>
            <person name="Fitzgerald M."/>
            <person name="Haas B."/>
            <person name="Abouelleil A."/>
            <person name="Alvarado L."/>
            <person name="Arachchi H.M."/>
            <person name="Berlin A."/>
            <person name="Brown A."/>
            <person name="Chapman S.B."/>
            <person name="Chen Z."/>
            <person name="Dunbar C."/>
            <person name="Freedman E."/>
            <person name="Gearin G."/>
            <person name="Goldberg J."/>
            <person name="Griggs A."/>
            <person name="Gujja S."/>
            <person name="Heiman D."/>
            <person name="Howarth C."/>
            <person name="Larson L."/>
            <person name="Lui A."/>
            <person name="MacDonald P.J.P."/>
            <person name="Montmayeur A."/>
            <person name="Murphy C."/>
            <person name="Neiman D."/>
            <person name="Pearson M."/>
            <person name="Priest M."/>
            <person name="Roberts A."/>
            <person name="Saif S."/>
            <person name="Shea T."/>
            <person name="Shenoy N."/>
            <person name="Sisk P."/>
            <person name="Stolte C."/>
            <person name="Sykes S."/>
            <person name="Wortman J."/>
            <person name="Nusbaum C."/>
            <person name="Birren B."/>
        </authorList>
    </citation>
    <scope>NUCLEOTIDE SEQUENCE [LARGE SCALE GENOMIC DNA]</scope>
    <source>
        <strain evidence="1">HDV247</strain>
    </source>
</reference>
<dbReference type="AlphaFoldDB" id="W9NRR1"/>
<dbReference type="Pfam" id="PF08310">
    <property type="entry name" value="LGFP"/>
    <property type="match status" value="1"/>
</dbReference>
<evidence type="ECO:0000313" key="1">
    <source>
        <dbReference type="EMBL" id="EXA33401.1"/>
    </source>
</evidence>
<accession>W9NRR1</accession>
<organism evidence="1">
    <name type="scientific">Fusarium oxysporum f. sp. pisi HDV247</name>
    <dbReference type="NCBI Taxonomy" id="1080344"/>
    <lineage>
        <taxon>Eukaryota</taxon>
        <taxon>Fungi</taxon>
        <taxon>Dikarya</taxon>
        <taxon>Ascomycota</taxon>
        <taxon>Pezizomycotina</taxon>
        <taxon>Sordariomycetes</taxon>
        <taxon>Hypocreomycetidae</taxon>
        <taxon>Hypocreales</taxon>
        <taxon>Nectriaceae</taxon>
        <taxon>Fusarium</taxon>
        <taxon>Fusarium oxysporum species complex</taxon>
    </lineage>
</organism>
<dbReference type="Proteomes" id="UP000030751">
    <property type="component" value="Unassembled WGS sequence"/>
</dbReference>
<reference evidence="1" key="2">
    <citation type="submission" date="2012-05" db="EMBL/GenBank/DDBJ databases">
        <title>Annotation of the Genome Sequence of Fusarium oxysporum HDV247.</title>
        <authorList>
            <consortium name="The Broad Institute Genomics Platform"/>
            <person name="Ma L.-J."/>
            <person name="Corby-Kistler H."/>
            <person name="Broz K."/>
            <person name="Gale L.R."/>
            <person name="Jonkers W."/>
            <person name="O'Donnell K."/>
            <person name="Ploetz R."/>
            <person name="Steinberg C."/>
            <person name="Schwartz D.C."/>
            <person name="VanEtten H."/>
            <person name="Zhou S."/>
            <person name="Young S.K."/>
            <person name="Zeng Q."/>
            <person name="Gargeya S."/>
            <person name="Fitzgerald M."/>
            <person name="Abouelleil A."/>
            <person name="Alvarado L."/>
            <person name="Chapman S.B."/>
            <person name="Gainer-Dewar J."/>
            <person name="Goldberg J."/>
            <person name="Griggs A."/>
            <person name="Gujja S."/>
            <person name="Hansen M."/>
            <person name="Howarth C."/>
            <person name="Imamovic A."/>
            <person name="Ireland A."/>
            <person name="Larimer J."/>
            <person name="McCowan C."/>
            <person name="Murphy C."/>
            <person name="Pearson M."/>
            <person name="Poon T.W."/>
            <person name="Priest M."/>
            <person name="Roberts A."/>
            <person name="Saif S."/>
            <person name="Shea T."/>
            <person name="Sykes S."/>
            <person name="Wortman J."/>
            <person name="Nusbaum C."/>
            <person name="Birren B."/>
        </authorList>
    </citation>
    <scope>NUCLEOTIDE SEQUENCE</scope>
    <source>
        <strain evidence="1">HDV247</strain>
    </source>
</reference>
<name>W9NRR1_FUSOX</name>
<gene>
    <name evidence="1" type="ORF">FOVG_15468</name>
</gene>
<dbReference type="EMBL" id="JH650986">
    <property type="protein sequence ID" value="EXA33401.1"/>
    <property type="molecule type" value="Genomic_DNA"/>
</dbReference>
<proteinExistence type="predicted"/>
<sequence length="131" mass="14662">MSVLNNSLPSGRELVEVRRQLALQHAAARAFDSAVRRLPWLGGKHDQRVSENLANKDCFQEEYDNVTTWAVALSNDAFEVHGDIRIRFNQIGGGTGLLGCPLTDETTTRDGRGRFNNFRIGAIYWTIETKA</sequence>
<dbReference type="HOGENOM" id="CLU_1927686_0_0_1"/>
<dbReference type="InterPro" id="IPR013207">
    <property type="entry name" value="LGFP"/>
</dbReference>